<dbReference type="Proteomes" id="UP000631114">
    <property type="component" value="Unassembled WGS sequence"/>
</dbReference>
<proteinExistence type="predicted"/>
<dbReference type="SUPFAM" id="SSF47954">
    <property type="entry name" value="Cyclin-like"/>
    <property type="match status" value="1"/>
</dbReference>
<dbReference type="InterPro" id="IPR043129">
    <property type="entry name" value="ATPase_NBD"/>
</dbReference>
<name>A0A835LPS6_9MAGN</name>
<dbReference type="InterPro" id="IPR036915">
    <property type="entry name" value="Cyclin-like_sf"/>
</dbReference>
<keyword evidence="2" id="KW-0862">Zinc</keyword>
<evidence type="ECO:0000259" key="3">
    <source>
        <dbReference type="Pfam" id="PF21886"/>
    </source>
</evidence>
<dbReference type="Gene3D" id="3.30.420.40">
    <property type="match status" value="1"/>
</dbReference>
<keyword evidence="5" id="KW-1185">Reference proteome</keyword>
<keyword evidence="1" id="KW-0863">Zinc-finger</keyword>
<gene>
    <name evidence="4" type="ORF">IFM89_008523</name>
</gene>
<organism evidence="4 5">
    <name type="scientific">Coptis chinensis</name>
    <dbReference type="NCBI Taxonomy" id="261450"/>
    <lineage>
        <taxon>Eukaryota</taxon>
        <taxon>Viridiplantae</taxon>
        <taxon>Streptophyta</taxon>
        <taxon>Embryophyta</taxon>
        <taxon>Tracheophyta</taxon>
        <taxon>Spermatophyta</taxon>
        <taxon>Magnoliopsida</taxon>
        <taxon>Ranunculales</taxon>
        <taxon>Ranunculaceae</taxon>
        <taxon>Coptidoideae</taxon>
        <taxon>Coptis</taxon>
    </lineage>
</organism>
<sequence length="798" mass="91173">MVVRVIGYLELELPEFDIVLSFERAIMVCHSFENVLKGDMVGKMIKQGRFLLNCAVKWFLTTGRQPVPVVVAVLIFVSELNGIEVSFDEVAKEMRAGVFTCRKRYKEIKEALVKVAQGLPWGKNVTDENIVKNAPGIIQYMEIKLRLERGDKRKFIEMHEFHMEEMVNECLRKETGFDFDDLSAENDSQYFEGETRNRISGNTSSNDMDNAKISQECLSNIYRNFLSENHYVKSVDEGEKDYRKKRKKEVGIQVYKDWWSGMSDMSQKLFLEEILEKDVGFNGLPPSFVAGELACKRRREKINAAKQRIDEIMQPPNSVPGDKKSMALVEGSQCRKRRKQREKIAYIDWEDCIIETLLLHHVKEEEIEQGHYKRMLDLYVFDSERTSVKEQSVLRQKSSLLVDVPAYTTEVFSGYMWDYCILCRVYEGLAAVFGNGLSTACVVNMGAQMTSIICVEDGVALPTTGVNLSFGGEVPPMGVFYPRLLVPDEHPPPAHFWFLDYEDMLEDTWHMEFPRRPDMPDGLFLNANGGLSMWDNYPVLPTRLKKDNNLGLEEAITSSILSTGRIDLQRKLFCSIHLIGGVALTGGLVAVVEDRLFQCLEVLHAIPSNEAVDTVEQLRFYIKSLFVEILVHSCQQIELSYFEQVLPSRTDPTFVSWRGGSDMSQTSASITESYHKPKMHAFPSPILAILDIGREAWIHQKENNESRETGGQALQTLLFRIGGFVGRSRGLPDFSDPRRDFLTVVSAYFTERGGEGVRSRRLQQKRRGRAAVVISSEVEFGMEREMTDLMTREDRHRS</sequence>
<dbReference type="OrthoDB" id="511529at2759"/>
<dbReference type="Gene3D" id="3.30.420.580">
    <property type="match status" value="1"/>
</dbReference>
<protein>
    <recommendedName>
        <fullName evidence="3">BRF2-like C-terminal domain-containing protein</fullName>
    </recommendedName>
</protein>
<evidence type="ECO:0000256" key="2">
    <source>
        <dbReference type="ARBA" id="ARBA00022833"/>
    </source>
</evidence>
<evidence type="ECO:0000313" key="4">
    <source>
        <dbReference type="EMBL" id="KAF9600352.1"/>
    </source>
</evidence>
<accession>A0A835LPS6</accession>
<dbReference type="Pfam" id="PF21886">
    <property type="entry name" value="BRF2-like_C_cyclin_rpt"/>
    <property type="match status" value="1"/>
</dbReference>
<evidence type="ECO:0000256" key="1">
    <source>
        <dbReference type="ARBA" id="ARBA00022771"/>
    </source>
</evidence>
<reference evidence="4 5" key="1">
    <citation type="submission" date="2020-10" db="EMBL/GenBank/DDBJ databases">
        <title>The Coptis chinensis genome and diversification of protoberbering-type alkaloids.</title>
        <authorList>
            <person name="Wang B."/>
            <person name="Shu S."/>
            <person name="Song C."/>
            <person name="Liu Y."/>
        </authorList>
    </citation>
    <scope>NUCLEOTIDE SEQUENCE [LARGE SCALE GENOMIC DNA]</scope>
    <source>
        <strain evidence="4">HL-2020</strain>
        <tissue evidence="4">Leaf</tissue>
    </source>
</reference>
<keyword evidence="1" id="KW-0479">Metal-binding</keyword>
<feature type="domain" description="BRF2-like C-terminal" evidence="3">
    <location>
        <begin position="43"/>
        <end position="138"/>
    </location>
</feature>
<dbReference type="EMBL" id="JADFTS010000006">
    <property type="protein sequence ID" value="KAF9600352.1"/>
    <property type="molecule type" value="Genomic_DNA"/>
</dbReference>
<comment type="caution">
    <text evidence="4">The sequence shown here is derived from an EMBL/GenBank/DDBJ whole genome shotgun (WGS) entry which is preliminary data.</text>
</comment>
<dbReference type="InterPro" id="IPR054078">
    <property type="entry name" value="BRF2-like_C"/>
</dbReference>
<dbReference type="PANTHER" id="PTHR48428:SF1">
    <property type="entry name" value="PLANT-SPECIFIC TFIIB-RELATED PROTEIN PTF2"/>
    <property type="match status" value="1"/>
</dbReference>
<dbReference type="PANTHER" id="PTHR48428">
    <property type="entry name" value="PLANT-SPECIFIC TFIIB-RELATED PROTEIN PTF2"/>
    <property type="match status" value="1"/>
</dbReference>
<evidence type="ECO:0000313" key="5">
    <source>
        <dbReference type="Proteomes" id="UP000631114"/>
    </source>
</evidence>
<dbReference type="Gene3D" id="1.10.472.10">
    <property type="entry name" value="Cyclin-like"/>
    <property type="match status" value="1"/>
</dbReference>
<dbReference type="AlphaFoldDB" id="A0A835LPS6"/>
<dbReference type="SUPFAM" id="SSF53067">
    <property type="entry name" value="Actin-like ATPase domain"/>
    <property type="match status" value="1"/>
</dbReference>
<dbReference type="InterPro" id="IPR053340">
    <property type="entry name" value="PTF2"/>
</dbReference>
<dbReference type="GO" id="GO:0008270">
    <property type="term" value="F:zinc ion binding"/>
    <property type="evidence" value="ECO:0007669"/>
    <property type="project" value="UniProtKB-KW"/>
</dbReference>